<dbReference type="Gene3D" id="1.25.10.10">
    <property type="entry name" value="Leucine-rich Repeat Variant"/>
    <property type="match status" value="1"/>
</dbReference>
<organism evidence="3 4">
    <name type="scientific">Chrysolophus pictus</name>
    <name type="common">Golden pheasant</name>
    <name type="synonym">Phasianus pictus</name>
    <dbReference type="NCBI Taxonomy" id="9089"/>
    <lineage>
        <taxon>Eukaryota</taxon>
        <taxon>Metazoa</taxon>
        <taxon>Chordata</taxon>
        <taxon>Craniata</taxon>
        <taxon>Vertebrata</taxon>
        <taxon>Euteleostomi</taxon>
        <taxon>Archelosauria</taxon>
        <taxon>Archosauria</taxon>
        <taxon>Dinosauria</taxon>
        <taxon>Saurischia</taxon>
        <taxon>Theropoda</taxon>
        <taxon>Coelurosauria</taxon>
        <taxon>Aves</taxon>
        <taxon>Neognathae</taxon>
        <taxon>Galloanserae</taxon>
        <taxon>Galliformes</taxon>
        <taxon>Phasianidae</taxon>
        <taxon>Phasianinae</taxon>
        <taxon>Chrysolophus</taxon>
    </lineage>
</organism>
<dbReference type="InterPro" id="IPR005043">
    <property type="entry name" value="XPO2_C"/>
</dbReference>
<dbReference type="GO" id="GO:0006606">
    <property type="term" value="P:protein import into nucleus"/>
    <property type="evidence" value="ECO:0007669"/>
    <property type="project" value="TreeGrafter"/>
</dbReference>
<protein>
    <submittedName>
        <fullName evidence="3">Chromosome segregation 1 like</fullName>
    </submittedName>
</protein>
<dbReference type="SUPFAM" id="SSF48371">
    <property type="entry name" value="ARM repeat"/>
    <property type="match status" value="1"/>
</dbReference>
<dbReference type="GO" id="GO:0006611">
    <property type="term" value="P:protein export from nucleus"/>
    <property type="evidence" value="ECO:0007669"/>
    <property type="project" value="TreeGrafter"/>
</dbReference>
<dbReference type="Pfam" id="PF08506">
    <property type="entry name" value="Cse1"/>
    <property type="match status" value="1"/>
</dbReference>
<dbReference type="PANTHER" id="PTHR10997">
    <property type="entry name" value="IMPORTIN-7, 8, 11"/>
    <property type="match status" value="1"/>
</dbReference>
<evidence type="ECO:0000313" key="3">
    <source>
        <dbReference type="Ensembl" id="ENSCPIP00010009078.1"/>
    </source>
</evidence>
<dbReference type="GO" id="GO:0005635">
    <property type="term" value="C:nuclear envelope"/>
    <property type="evidence" value="ECO:0007669"/>
    <property type="project" value="TreeGrafter"/>
</dbReference>
<dbReference type="GO" id="GO:0005049">
    <property type="term" value="F:nuclear export signal receptor activity"/>
    <property type="evidence" value="ECO:0007669"/>
    <property type="project" value="TreeGrafter"/>
</dbReference>
<evidence type="ECO:0000313" key="4">
    <source>
        <dbReference type="Proteomes" id="UP000694543"/>
    </source>
</evidence>
<dbReference type="InterPro" id="IPR016024">
    <property type="entry name" value="ARM-type_fold"/>
</dbReference>
<accession>A0A8C3PYH7</accession>
<reference evidence="3" key="2">
    <citation type="submission" date="2025-09" db="UniProtKB">
        <authorList>
            <consortium name="Ensembl"/>
        </authorList>
    </citation>
    <scope>IDENTIFICATION</scope>
</reference>
<dbReference type="InterPro" id="IPR011989">
    <property type="entry name" value="ARM-like"/>
</dbReference>
<evidence type="ECO:0000259" key="2">
    <source>
        <dbReference type="Pfam" id="PF08506"/>
    </source>
</evidence>
<sequence>MLIPYAAIYLVTSLASKAQTQKHGITQANELVNLTEFFVNHIQPDLKSASVNEFPVLKADGIKYIMIFRNQVPKEQLLLSIPLLINHLQAESIVVHTYAAHALERLFTMRGTNNTTLITAAEMAPFVEVLLTNLFKALTLPGSSENEYIMKAIMRSFSLLQESIIPYIPSVITQLTQKLLAVSKNPSKPHFNHYMFESICLSIRITCKANPDAVGSFEEALFMVFTEILQNDVQEFIPYVFQVMSLLLEMHKNEIPSSYMALFPHLLQPVLWERTGNIPPLVRLLQAYLERGANTIASAAADKIPGLLGVFQKLIASKANDHQGFYLLNSIIEHMPPESVDQYRKQIFILLFQRLQNSKTTKFIKSFLVFINLYCVKYGALALQEIFDSIQPNIYIMLLNYTHPWTPLLQALIGLFELPEDDTIPDEEHFIDIEDTPGYQTAFSQLAFAGKKEHDPVGQMVNNPRIHLAQSLHKLSTACPGRVPSMLSTSLNAEALQYLQGYLQAASVTLL</sequence>
<keyword evidence="4" id="KW-1185">Reference proteome</keyword>
<feature type="domain" description="Exportin-2 central" evidence="2">
    <location>
        <begin position="6"/>
        <end position="102"/>
    </location>
</feature>
<dbReference type="Ensembl" id="ENSCPIT00010010722.1">
    <property type="protein sequence ID" value="ENSCPIP00010009078.1"/>
    <property type="gene ID" value="ENSCPIG00010007057.1"/>
</dbReference>
<dbReference type="GO" id="GO:0005829">
    <property type="term" value="C:cytosol"/>
    <property type="evidence" value="ECO:0007669"/>
    <property type="project" value="TreeGrafter"/>
</dbReference>
<feature type="domain" description="Exportin-2 C-terminal" evidence="1">
    <location>
        <begin position="104"/>
        <end position="400"/>
    </location>
</feature>
<dbReference type="InterPro" id="IPR013713">
    <property type="entry name" value="XPO2_central"/>
</dbReference>
<dbReference type="AlphaFoldDB" id="A0A8C3PYH7"/>
<reference evidence="3" key="1">
    <citation type="submission" date="2025-08" db="UniProtKB">
        <authorList>
            <consortium name="Ensembl"/>
        </authorList>
    </citation>
    <scope>IDENTIFICATION</scope>
</reference>
<dbReference type="GO" id="GO:0031267">
    <property type="term" value="F:small GTPase binding"/>
    <property type="evidence" value="ECO:0007669"/>
    <property type="project" value="InterPro"/>
</dbReference>
<dbReference type="Proteomes" id="UP000694543">
    <property type="component" value="Unplaced"/>
</dbReference>
<proteinExistence type="predicted"/>
<name>A0A8C3PYH7_CHRPC</name>
<dbReference type="Pfam" id="PF03378">
    <property type="entry name" value="CAS_CSE1"/>
    <property type="match status" value="1"/>
</dbReference>
<dbReference type="PANTHER" id="PTHR10997:SF8">
    <property type="entry name" value="EXPORTIN-2"/>
    <property type="match status" value="1"/>
</dbReference>
<evidence type="ECO:0000259" key="1">
    <source>
        <dbReference type="Pfam" id="PF03378"/>
    </source>
</evidence>